<protein>
    <submittedName>
        <fullName evidence="1">Uncharacterized protein</fullName>
    </submittedName>
</protein>
<name>C3X290_9BURK</name>
<comment type="caution">
    <text evidence="1">The sequence shown here is derived from an EMBL/GenBank/DDBJ whole genome shotgun (WGS) entry which is preliminary data.</text>
</comment>
<sequence>MGIFIGSNRLLDRLRTIRDILKMDIEQLEWDALINLDEKILNQFRQMVFEFHNLYNPRRYSQICKVLEKLNKTHQCVHVHGNNYAPRRCSNTLVMPYALEVLYARKESYEFLPSQHFYPREFDMPCNPDADKTVLGYWNL</sequence>
<dbReference type="eggNOG" id="ENOG5031A7Q">
    <property type="taxonomic scope" value="Bacteria"/>
</dbReference>
<dbReference type="RefSeq" id="WP_005876245.1">
    <property type="nucleotide sequence ID" value="NZ_CABMNL010000001.1"/>
</dbReference>
<reference evidence="1" key="1">
    <citation type="submission" date="2011-10" db="EMBL/GenBank/DDBJ databases">
        <title>The Genome Sequence of Oxalobacter formigenes HOxBLS.</title>
        <authorList>
            <consortium name="The Broad Institute Genome Sequencing Platform"/>
            <person name="Earl A."/>
            <person name="Ward D."/>
            <person name="Feldgarden M."/>
            <person name="Gevers D."/>
            <person name="Allison M.J."/>
            <person name="Humphrey S."/>
            <person name="Young S.K."/>
            <person name="Zeng Q."/>
            <person name="Gargeya S."/>
            <person name="Fitzgerald M."/>
            <person name="Haas B."/>
            <person name="Abouelleil A."/>
            <person name="Alvarado L."/>
            <person name="Arachchi H.M."/>
            <person name="Berlin A."/>
            <person name="Brown A."/>
            <person name="Chapman S.B."/>
            <person name="Chen Z."/>
            <person name="Dunbar C."/>
            <person name="Freedman E."/>
            <person name="Gearin G."/>
            <person name="Goldberg J."/>
            <person name="Griggs A."/>
            <person name="Gujja S."/>
            <person name="Heiman D."/>
            <person name="Howarth C."/>
            <person name="Larson L."/>
            <person name="Lui A."/>
            <person name="MacDonald P.J.P."/>
            <person name="Montmayeur A."/>
            <person name="Murphy C."/>
            <person name="Neiman D."/>
            <person name="Pearson M."/>
            <person name="Priest M."/>
            <person name="Roberts A."/>
            <person name="Saif S."/>
            <person name="Shea T."/>
            <person name="Shenoy N."/>
            <person name="Sisk P."/>
            <person name="Stolte C."/>
            <person name="Sykes S."/>
            <person name="Wortman J."/>
            <person name="Nusbaum C."/>
            <person name="Birren B."/>
        </authorList>
    </citation>
    <scope>NUCLEOTIDE SEQUENCE [LARGE SCALE GENOMIC DNA]</scope>
    <source>
        <strain evidence="1">HOxBLS</strain>
    </source>
</reference>
<organism evidence="1 2">
    <name type="scientific">Oxalobacter paraformigenes</name>
    <dbReference type="NCBI Taxonomy" id="556268"/>
    <lineage>
        <taxon>Bacteria</taxon>
        <taxon>Pseudomonadati</taxon>
        <taxon>Pseudomonadota</taxon>
        <taxon>Betaproteobacteria</taxon>
        <taxon>Burkholderiales</taxon>
        <taxon>Oxalobacteraceae</taxon>
        <taxon>Oxalobacter</taxon>
    </lineage>
</organism>
<evidence type="ECO:0000313" key="2">
    <source>
        <dbReference type="Proteomes" id="UP000003973"/>
    </source>
</evidence>
<keyword evidence="2" id="KW-1185">Reference proteome</keyword>
<gene>
    <name evidence="1" type="ORF">OFAG_00479</name>
</gene>
<dbReference type="AlphaFoldDB" id="C3X290"/>
<evidence type="ECO:0000313" key="1">
    <source>
        <dbReference type="EMBL" id="EEO27326.1"/>
    </source>
</evidence>
<dbReference type="Proteomes" id="UP000003973">
    <property type="component" value="Unassembled WGS sequence"/>
</dbReference>
<dbReference type="EMBL" id="ACDP02000026">
    <property type="protein sequence ID" value="EEO27326.1"/>
    <property type="molecule type" value="Genomic_DNA"/>
</dbReference>
<dbReference type="HOGENOM" id="CLU_1833194_0_0_4"/>
<accession>C3X290</accession>
<proteinExistence type="predicted"/>
<dbReference type="Gene3D" id="3.40.50.150">
    <property type="entry name" value="Vaccinia Virus protein VP39"/>
    <property type="match status" value="1"/>
</dbReference>
<dbReference type="InterPro" id="IPR029063">
    <property type="entry name" value="SAM-dependent_MTases_sf"/>
</dbReference>